<keyword evidence="2" id="KW-1185">Reference proteome</keyword>
<evidence type="ECO:0000313" key="1">
    <source>
        <dbReference type="EMBL" id="SMO97646.1"/>
    </source>
</evidence>
<dbReference type="EMBL" id="FXTN01000014">
    <property type="protein sequence ID" value="SMO97646.1"/>
    <property type="molecule type" value="Genomic_DNA"/>
</dbReference>
<accession>A0A521FNE7</accession>
<proteinExistence type="predicted"/>
<organism evidence="1 2">
    <name type="scientific">Pedobacter westerhofensis</name>
    <dbReference type="NCBI Taxonomy" id="425512"/>
    <lineage>
        <taxon>Bacteria</taxon>
        <taxon>Pseudomonadati</taxon>
        <taxon>Bacteroidota</taxon>
        <taxon>Sphingobacteriia</taxon>
        <taxon>Sphingobacteriales</taxon>
        <taxon>Sphingobacteriaceae</taxon>
        <taxon>Pedobacter</taxon>
    </lineage>
</organism>
<dbReference type="AlphaFoldDB" id="A0A521FNE7"/>
<evidence type="ECO:0008006" key="3">
    <source>
        <dbReference type="Google" id="ProtNLM"/>
    </source>
</evidence>
<dbReference type="OrthoDB" id="9816224at2"/>
<sequence length="398" mass="46122">MNRLKVIFVTLLLYAGLPVVQGQEKAVPVDFYGHNFYFVPEGTIAADLPKDPSAAAVKQAYTSIEAANYRPLIDSLLAYKEKYQLNDWLYYQLIRKVAQQLCPKEQNYGSYTFYKWFMLVKSGYDARLALSGHRMIFYVFNDEDISDIPFFEVDGKKYMCLNYHDYAQSNLNDDPPVPVKIECPSAKNPFSYKVTRMPDFSPASYTEKKLNFTYDHQQYHFTIKLNAAVKTIFANYPGVDFETYFNIPLSKETYSSLIPLLKKNIGKMDQKKGVDYLMRFTRYAFLYENDQENFGKEKRMSPEETLSSTYSDCDDRAALFFYLVKEIYNLPMIALLYPRHITMAVAFSKPVGDPIWYGGKIYSVCEATPEIEDLPVGKLAANLKNVPYHIVYHYDPLY</sequence>
<dbReference type="RefSeq" id="WP_142530754.1">
    <property type="nucleotide sequence ID" value="NZ_CBCSJO010000013.1"/>
</dbReference>
<protein>
    <recommendedName>
        <fullName evidence="3">Transglutaminase-like superfamily protein</fullName>
    </recommendedName>
</protein>
<dbReference type="Proteomes" id="UP000320300">
    <property type="component" value="Unassembled WGS sequence"/>
</dbReference>
<gene>
    <name evidence="1" type="ORF">SAMN06265348_114113</name>
</gene>
<name>A0A521FNE7_9SPHI</name>
<evidence type="ECO:0000313" key="2">
    <source>
        <dbReference type="Proteomes" id="UP000320300"/>
    </source>
</evidence>
<reference evidence="1 2" key="1">
    <citation type="submission" date="2017-05" db="EMBL/GenBank/DDBJ databases">
        <authorList>
            <person name="Varghese N."/>
            <person name="Submissions S."/>
        </authorList>
    </citation>
    <scope>NUCLEOTIDE SEQUENCE [LARGE SCALE GENOMIC DNA]</scope>
    <source>
        <strain evidence="1 2">DSM 19036</strain>
    </source>
</reference>